<organism evidence="1 2">
    <name type="scientific">Nocardioides ginsengisegetis</name>
    <dbReference type="NCBI Taxonomy" id="661491"/>
    <lineage>
        <taxon>Bacteria</taxon>
        <taxon>Bacillati</taxon>
        <taxon>Actinomycetota</taxon>
        <taxon>Actinomycetes</taxon>
        <taxon>Propionibacteriales</taxon>
        <taxon>Nocardioidaceae</taxon>
        <taxon>Nocardioides</taxon>
    </lineage>
</organism>
<dbReference type="EMBL" id="JACGXA010000001">
    <property type="protein sequence ID" value="MBA8805349.1"/>
    <property type="molecule type" value="Genomic_DNA"/>
</dbReference>
<dbReference type="Proteomes" id="UP000580910">
    <property type="component" value="Unassembled WGS sequence"/>
</dbReference>
<gene>
    <name evidence="1" type="ORF">FB382_003640</name>
</gene>
<keyword evidence="2" id="KW-1185">Reference proteome</keyword>
<evidence type="ECO:0000313" key="1">
    <source>
        <dbReference type="EMBL" id="MBA8805349.1"/>
    </source>
</evidence>
<dbReference type="RefSeq" id="WP_182541100.1">
    <property type="nucleotide sequence ID" value="NZ_JACGXA010000001.1"/>
</dbReference>
<dbReference type="AlphaFoldDB" id="A0A7W3PBE3"/>
<name>A0A7W3PBE3_9ACTN</name>
<comment type="caution">
    <text evidence="1">The sequence shown here is derived from an EMBL/GenBank/DDBJ whole genome shotgun (WGS) entry which is preliminary data.</text>
</comment>
<sequence>MTISDPSPSRRPKQGAVTAATLLVPLLLTGCGSGDASDAARTVPGSSRVHDYKTIESLAARSDAVVVAHTDYDHLDPDPVYTDDVDAFALVPMTVDRAIKGAKGLASVTVSVEGARDSSGAITTDRLVPGKTYILFLTAIGSKEPGAYVTTGYLAGV</sequence>
<reference evidence="1 2" key="1">
    <citation type="submission" date="2020-07" db="EMBL/GenBank/DDBJ databases">
        <title>Sequencing the genomes of 1000 actinobacteria strains.</title>
        <authorList>
            <person name="Klenk H.-P."/>
        </authorList>
    </citation>
    <scope>NUCLEOTIDE SEQUENCE [LARGE SCALE GENOMIC DNA]</scope>
    <source>
        <strain evidence="1 2">DSM 21349</strain>
    </source>
</reference>
<accession>A0A7W3PBE3</accession>
<proteinExistence type="predicted"/>
<evidence type="ECO:0000313" key="2">
    <source>
        <dbReference type="Proteomes" id="UP000580910"/>
    </source>
</evidence>
<protein>
    <submittedName>
        <fullName evidence="1">Uncharacterized protein</fullName>
    </submittedName>
</protein>